<dbReference type="Proteomes" id="UP000019146">
    <property type="component" value="Chromosome 2"/>
</dbReference>
<feature type="transmembrane region" description="Helical" evidence="1">
    <location>
        <begin position="9"/>
        <end position="32"/>
    </location>
</feature>
<keyword evidence="1" id="KW-0812">Transmembrane</keyword>
<organism evidence="2 3">
    <name type="scientific">Paraburkholderia caribensis MBA4</name>
    <dbReference type="NCBI Taxonomy" id="1323664"/>
    <lineage>
        <taxon>Bacteria</taxon>
        <taxon>Pseudomonadati</taxon>
        <taxon>Pseudomonadota</taxon>
        <taxon>Betaproteobacteria</taxon>
        <taxon>Burkholderiales</taxon>
        <taxon>Burkholderiaceae</taxon>
        <taxon>Paraburkholderia</taxon>
    </lineage>
</organism>
<evidence type="ECO:0000313" key="3">
    <source>
        <dbReference type="Proteomes" id="UP000019146"/>
    </source>
</evidence>
<dbReference type="GeneID" id="69972828"/>
<feature type="transmembrane region" description="Helical" evidence="1">
    <location>
        <begin position="44"/>
        <end position="62"/>
    </location>
</feature>
<name>A0A0P0RKK5_9BURK</name>
<evidence type="ECO:0000313" key="2">
    <source>
        <dbReference type="EMBL" id="ALL69236.1"/>
    </source>
</evidence>
<dbReference type="RefSeq" id="WP_035996589.1">
    <property type="nucleotide sequence ID" value="NZ_CP012747.1"/>
</dbReference>
<accession>A0A0P0RKK5</accession>
<keyword evidence="1" id="KW-1133">Transmembrane helix</keyword>
<protein>
    <recommendedName>
        <fullName evidence="4">Transmembrane protein</fullName>
    </recommendedName>
</protein>
<proteinExistence type="predicted"/>
<gene>
    <name evidence="2" type="ORF">K788_0007579</name>
</gene>
<keyword evidence="1" id="KW-0472">Membrane</keyword>
<evidence type="ECO:0008006" key="4">
    <source>
        <dbReference type="Google" id="ProtNLM"/>
    </source>
</evidence>
<dbReference type="EMBL" id="CP012747">
    <property type="protein sequence ID" value="ALL69236.1"/>
    <property type="molecule type" value="Genomic_DNA"/>
</dbReference>
<dbReference type="KEGG" id="bcai:K788_0007579"/>
<sequence length="105" mass="11194">MNGHPSDKLVAGVLVGGLLTTVFMVGMLYFGVPAEHHANMAMRLGAPVALSCALLFPMPLLYRTVLRERRSEFLLDEDLNAMLLGRAIGVIGGVALGVTLATEML</sequence>
<reference evidence="2 3" key="1">
    <citation type="journal article" date="2014" name="Genome Announc.">
        <title>Draft Genome Sequence of the Haloacid-Degrading Burkholderia caribensis Strain MBA4.</title>
        <authorList>
            <person name="Pan Y."/>
            <person name="Kong K.F."/>
            <person name="Tsang J.S."/>
        </authorList>
    </citation>
    <scope>NUCLEOTIDE SEQUENCE [LARGE SCALE GENOMIC DNA]</scope>
    <source>
        <strain evidence="2 3">MBA4</strain>
    </source>
</reference>
<feature type="transmembrane region" description="Helical" evidence="1">
    <location>
        <begin position="83"/>
        <end position="102"/>
    </location>
</feature>
<evidence type="ECO:0000256" key="1">
    <source>
        <dbReference type="SAM" id="Phobius"/>
    </source>
</evidence>
<dbReference type="AlphaFoldDB" id="A0A0P0RKK5"/>